<dbReference type="Pfam" id="PF00140">
    <property type="entry name" value="Sigma70_r1_2"/>
    <property type="match status" value="1"/>
</dbReference>
<dbReference type="GO" id="GO:0003677">
    <property type="term" value="F:DNA binding"/>
    <property type="evidence" value="ECO:0007669"/>
    <property type="project" value="UniProtKB-KW"/>
</dbReference>
<dbReference type="Proteomes" id="UP000648239">
    <property type="component" value="Unassembled WGS sequence"/>
</dbReference>
<dbReference type="InterPro" id="IPR014284">
    <property type="entry name" value="RNA_pol_sigma-70_dom"/>
</dbReference>
<sequence length="288" mass="32645">MQEEKSKSRGAGGSGSESLKKYLKEISRLPRVTADEEKVLGKQIQGGDRKALQTMVEANLRFVVSYAKRYRGCGLSFLDLINEGNIGLIEAAKRFDPAKKVKFITYAVWWVRQAIIHALSDQSGAFRLPQKQANLLYRIGKTQATLRTELRRTPSTEEVAKMMDVTVTEVTNLLLVSDDNISLSAVIDEEHDFHLSDKLEQETIPSADLVLLKNSLRILLRKALNDLDAKEEKVVRQRFGLDGTDPKTLKEIGEMMNLSRERIRQIEAQALEKLNRSQKCQQLRGYLN</sequence>
<protein>
    <submittedName>
        <fullName evidence="6">RNA polymerase sigma factor RpoD/SigA</fullName>
    </submittedName>
</protein>
<dbReference type="CDD" id="cd06171">
    <property type="entry name" value="Sigma70_r4"/>
    <property type="match status" value="1"/>
</dbReference>
<proteinExistence type="predicted"/>
<dbReference type="EMBL" id="JACXWD010000002">
    <property type="protein sequence ID" value="MBD3866706.1"/>
    <property type="molecule type" value="Genomic_DNA"/>
</dbReference>
<name>A0A8J7C219_9BACT</name>
<dbReference type="InterPro" id="IPR007627">
    <property type="entry name" value="RNA_pol_sigma70_r2"/>
</dbReference>
<dbReference type="AlphaFoldDB" id="A0A8J7C219"/>
<evidence type="ECO:0000313" key="7">
    <source>
        <dbReference type="Proteomes" id="UP000648239"/>
    </source>
</evidence>
<evidence type="ECO:0000259" key="5">
    <source>
        <dbReference type="PROSITE" id="PS00716"/>
    </source>
</evidence>
<keyword evidence="3" id="KW-0238">DNA-binding</keyword>
<feature type="domain" description="RNA polymerase sigma-70" evidence="5">
    <location>
        <begin position="248"/>
        <end position="274"/>
    </location>
</feature>
<dbReference type="InterPro" id="IPR013324">
    <property type="entry name" value="RNA_pol_sigma_r3/r4-like"/>
</dbReference>
<comment type="caution">
    <text evidence="6">The sequence shown here is derived from an EMBL/GenBank/DDBJ whole genome shotgun (WGS) entry which is preliminary data.</text>
</comment>
<dbReference type="Pfam" id="PF04542">
    <property type="entry name" value="Sigma70_r2"/>
    <property type="match status" value="1"/>
</dbReference>
<evidence type="ECO:0000313" key="6">
    <source>
        <dbReference type="EMBL" id="MBD3866706.1"/>
    </source>
</evidence>
<dbReference type="Gene3D" id="1.10.601.10">
    <property type="entry name" value="RNA Polymerase Primary Sigma Factor"/>
    <property type="match status" value="1"/>
</dbReference>
<keyword evidence="4" id="KW-0804">Transcription</keyword>
<evidence type="ECO:0000256" key="1">
    <source>
        <dbReference type="ARBA" id="ARBA00023015"/>
    </source>
</evidence>
<dbReference type="InterPro" id="IPR007624">
    <property type="entry name" value="RNA_pol_sigma70_r3"/>
</dbReference>
<dbReference type="Pfam" id="PF04539">
    <property type="entry name" value="Sigma70_r3"/>
    <property type="match status" value="1"/>
</dbReference>
<dbReference type="SUPFAM" id="SSF88659">
    <property type="entry name" value="Sigma3 and sigma4 domains of RNA polymerase sigma factors"/>
    <property type="match status" value="2"/>
</dbReference>
<dbReference type="Pfam" id="PF04545">
    <property type="entry name" value="Sigma70_r4"/>
    <property type="match status" value="1"/>
</dbReference>
<dbReference type="PANTHER" id="PTHR30603:SF47">
    <property type="entry name" value="RNA POLYMERASE SIGMA FACTOR SIGD, CHLOROPLASTIC"/>
    <property type="match status" value="1"/>
</dbReference>
<gene>
    <name evidence="6" type="ORF">IFK94_01150</name>
</gene>
<dbReference type="Gene3D" id="1.10.10.10">
    <property type="entry name" value="Winged helix-like DNA-binding domain superfamily/Winged helix DNA-binding domain"/>
    <property type="match status" value="2"/>
</dbReference>
<reference evidence="6 7" key="1">
    <citation type="submission" date="2020-08" db="EMBL/GenBank/DDBJ databases">
        <title>Acidobacteriota in marine sediments use diverse sulfur dissimilation pathways.</title>
        <authorList>
            <person name="Wasmund K."/>
        </authorList>
    </citation>
    <scope>NUCLEOTIDE SEQUENCE [LARGE SCALE GENOMIC DNA]</scope>
    <source>
        <strain evidence="6">MAG AM4</strain>
    </source>
</reference>
<dbReference type="InterPro" id="IPR007630">
    <property type="entry name" value="RNA_pol_sigma70_r4"/>
</dbReference>
<dbReference type="SUPFAM" id="SSF88946">
    <property type="entry name" value="Sigma2 domain of RNA polymerase sigma factors"/>
    <property type="match status" value="1"/>
</dbReference>
<evidence type="ECO:0000256" key="3">
    <source>
        <dbReference type="ARBA" id="ARBA00023125"/>
    </source>
</evidence>
<evidence type="ECO:0000256" key="4">
    <source>
        <dbReference type="ARBA" id="ARBA00023163"/>
    </source>
</evidence>
<dbReference type="InterPro" id="IPR050239">
    <property type="entry name" value="Sigma-70_RNA_pol_init_factors"/>
</dbReference>
<dbReference type="PROSITE" id="PS00716">
    <property type="entry name" value="SIGMA70_2"/>
    <property type="match status" value="1"/>
</dbReference>
<dbReference type="NCBIfam" id="TIGR02937">
    <property type="entry name" value="sigma70-ECF"/>
    <property type="match status" value="1"/>
</dbReference>
<dbReference type="InterPro" id="IPR009042">
    <property type="entry name" value="RNA_pol_sigma70_r1_2"/>
</dbReference>
<organism evidence="6 7">
    <name type="scientific">Candidatus Polarisedimenticola svalbardensis</name>
    <dbReference type="NCBI Taxonomy" id="2886004"/>
    <lineage>
        <taxon>Bacteria</taxon>
        <taxon>Pseudomonadati</taxon>
        <taxon>Acidobacteriota</taxon>
        <taxon>Candidatus Polarisedimenticolia</taxon>
        <taxon>Candidatus Polarisedimenticolales</taxon>
        <taxon>Candidatus Polarisedimenticolaceae</taxon>
        <taxon>Candidatus Polarisedimenticola</taxon>
    </lineage>
</organism>
<dbReference type="PIRSF" id="PIRSF000770">
    <property type="entry name" value="RNA_pol_sigma-SigE/K"/>
    <property type="match status" value="1"/>
</dbReference>
<keyword evidence="2" id="KW-0731">Sigma factor</keyword>
<dbReference type="PANTHER" id="PTHR30603">
    <property type="entry name" value="RNA POLYMERASE SIGMA FACTOR RPO"/>
    <property type="match status" value="1"/>
</dbReference>
<dbReference type="GO" id="GO:0006352">
    <property type="term" value="P:DNA-templated transcription initiation"/>
    <property type="evidence" value="ECO:0007669"/>
    <property type="project" value="InterPro"/>
</dbReference>
<dbReference type="GO" id="GO:0016987">
    <property type="term" value="F:sigma factor activity"/>
    <property type="evidence" value="ECO:0007669"/>
    <property type="project" value="UniProtKB-KW"/>
</dbReference>
<keyword evidence="1" id="KW-0805">Transcription regulation</keyword>
<dbReference type="InterPro" id="IPR013325">
    <property type="entry name" value="RNA_pol_sigma_r2"/>
</dbReference>
<accession>A0A8J7C219</accession>
<dbReference type="InterPro" id="IPR000943">
    <property type="entry name" value="RNA_pol_sigma70"/>
</dbReference>
<evidence type="ECO:0000256" key="2">
    <source>
        <dbReference type="ARBA" id="ARBA00023082"/>
    </source>
</evidence>
<dbReference type="PRINTS" id="PR00046">
    <property type="entry name" value="SIGMA70FCT"/>
</dbReference>
<dbReference type="InterPro" id="IPR036388">
    <property type="entry name" value="WH-like_DNA-bd_sf"/>
</dbReference>